<dbReference type="AlphaFoldDB" id="A0A379FBG6"/>
<keyword evidence="3" id="KW-1134">Transmembrane beta strand</keyword>
<reference evidence="11 12" key="1">
    <citation type="submission" date="2018-06" db="EMBL/GenBank/DDBJ databases">
        <authorList>
            <consortium name="Pathogen Informatics"/>
            <person name="Doyle S."/>
        </authorList>
    </citation>
    <scope>NUCLEOTIDE SEQUENCE [LARGE SCALE GENOMIC DNA]</scope>
    <source>
        <strain evidence="11 12">NCTC10376</strain>
    </source>
</reference>
<evidence type="ECO:0000256" key="9">
    <source>
        <dbReference type="SAM" id="SignalP"/>
    </source>
</evidence>
<evidence type="ECO:0000256" key="1">
    <source>
        <dbReference type="ARBA" id="ARBA00004241"/>
    </source>
</evidence>
<evidence type="ECO:0000256" key="3">
    <source>
        <dbReference type="ARBA" id="ARBA00022452"/>
    </source>
</evidence>
<organism evidence="11 12">
    <name type="scientific">Proteus vulgaris</name>
    <dbReference type="NCBI Taxonomy" id="585"/>
    <lineage>
        <taxon>Bacteria</taxon>
        <taxon>Pseudomonadati</taxon>
        <taxon>Pseudomonadota</taxon>
        <taxon>Gammaproteobacteria</taxon>
        <taxon>Enterobacterales</taxon>
        <taxon>Morganellaceae</taxon>
        <taxon>Proteus</taxon>
    </lineage>
</organism>
<evidence type="ECO:0000256" key="7">
    <source>
        <dbReference type="ARBA" id="ARBA00023237"/>
    </source>
</evidence>
<accession>A0A379FBG6</accession>
<keyword evidence="7" id="KW-0998">Cell outer membrane</keyword>
<feature type="chain" id="PRO_5017069684" evidence="9">
    <location>
        <begin position="22"/>
        <end position="448"/>
    </location>
</feature>
<evidence type="ECO:0000256" key="2">
    <source>
        <dbReference type="ARBA" id="ARBA00004442"/>
    </source>
</evidence>
<dbReference type="Gene3D" id="3.30.1300.30">
    <property type="entry name" value="GSPII I/J protein-like"/>
    <property type="match status" value="1"/>
</dbReference>
<sequence>MRYNKLFIISFSLIYSSTVFSNTIEIKKSTQDTIIPEFQPSVSTPHFLKKPVADKIISNSYVWIDNDQNYSYLRIDKPLLSELASYLQNRGLTNEANKIQDKLIKIPNGYIQINASDKKVRDVITDFFSFRHNPDSEYSNFSMNRDSVLSIMQGNKNILLERTPQSGIKLDKLREDGADLAEDIAEFNINTDKYKPRNSTIMVLSQHIEREITKLEQADGMLNNSIRDLKERTNEEFNDLNQKTNKNKNSIQENNEKITKNTNDIAKHDEKITQNINSIITHEDAIKKNKADISENKNHITKNRDNINYNASIIDDIKENIIDNININNVKLPLKNHLSHLYNEQSTKRSQFNALKNNFEQFKSDTQNRFYKVEKRANQGIASVAAMSNLPFTDSATFSTAIGIGNYRNATALAWGMQYRINENIKVRASTAWNESNWVSAGGVGVSW</sequence>
<dbReference type="GO" id="GO:0009986">
    <property type="term" value="C:cell surface"/>
    <property type="evidence" value="ECO:0007669"/>
    <property type="project" value="UniProtKB-SubCell"/>
</dbReference>
<gene>
    <name evidence="11" type="primary">yadA_1</name>
    <name evidence="11" type="ORF">NCTC10376_02715</name>
</gene>
<keyword evidence="6" id="KW-0472">Membrane</keyword>
<evidence type="ECO:0000256" key="5">
    <source>
        <dbReference type="ARBA" id="ARBA00022729"/>
    </source>
</evidence>
<feature type="signal peptide" evidence="9">
    <location>
        <begin position="1"/>
        <end position="21"/>
    </location>
</feature>
<dbReference type="SUPFAM" id="SSF54523">
    <property type="entry name" value="Pili subunits"/>
    <property type="match status" value="1"/>
</dbReference>
<name>A0A379FBG6_PROVU</name>
<evidence type="ECO:0000313" key="12">
    <source>
        <dbReference type="Proteomes" id="UP000254331"/>
    </source>
</evidence>
<dbReference type="Proteomes" id="UP000254331">
    <property type="component" value="Unassembled WGS sequence"/>
</dbReference>
<dbReference type="InterPro" id="IPR005594">
    <property type="entry name" value="YadA_C"/>
</dbReference>
<feature type="domain" description="Trimeric autotransporter adhesin YadA-like C-terminal membrane anchor" evidence="10">
    <location>
        <begin position="395"/>
        <end position="448"/>
    </location>
</feature>
<protein>
    <submittedName>
        <fullName evidence="11">Adhesin</fullName>
    </submittedName>
</protein>
<dbReference type="Pfam" id="PF03895">
    <property type="entry name" value="YadA_anchor"/>
    <property type="match status" value="1"/>
</dbReference>
<proteinExistence type="predicted"/>
<dbReference type="InterPro" id="IPR045584">
    <property type="entry name" value="Pilin-like"/>
</dbReference>
<evidence type="ECO:0000313" key="11">
    <source>
        <dbReference type="EMBL" id="SUC16802.1"/>
    </source>
</evidence>
<evidence type="ECO:0000256" key="8">
    <source>
        <dbReference type="SAM" id="Coils"/>
    </source>
</evidence>
<dbReference type="GO" id="GO:0009279">
    <property type="term" value="C:cell outer membrane"/>
    <property type="evidence" value="ECO:0007669"/>
    <property type="project" value="UniProtKB-SubCell"/>
</dbReference>
<dbReference type="RefSeq" id="WP_115370708.1">
    <property type="nucleotide sequence ID" value="NZ_UGTW01000001.1"/>
</dbReference>
<dbReference type="EMBL" id="UGTW01000001">
    <property type="protein sequence ID" value="SUC16802.1"/>
    <property type="molecule type" value="Genomic_DNA"/>
</dbReference>
<evidence type="ECO:0000256" key="4">
    <source>
        <dbReference type="ARBA" id="ARBA00022692"/>
    </source>
</evidence>
<keyword evidence="8" id="KW-0175">Coiled coil</keyword>
<comment type="subcellular location">
    <subcellularLocation>
        <location evidence="2">Cell outer membrane</location>
    </subcellularLocation>
    <subcellularLocation>
        <location evidence="1">Cell surface</location>
    </subcellularLocation>
</comment>
<keyword evidence="4" id="KW-0812">Transmembrane</keyword>
<evidence type="ECO:0000259" key="10">
    <source>
        <dbReference type="Pfam" id="PF03895"/>
    </source>
</evidence>
<evidence type="ECO:0000256" key="6">
    <source>
        <dbReference type="ARBA" id="ARBA00023136"/>
    </source>
</evidence>
<keyword evidence="5 9" id="KW-0732">Signal</keyword>
<feature type="coiled-coil region" evidence="8">
    <location>
        <begin position="223"/>
        <end position="261"/>
    </location>
</feature>